<evidence type="ECO:0000256" key="5">
    <source>
        <dbReference type="ARBA" id="ARBA00022801"/>
    </source>
</evidence>
<accession>A0AAD7RSK9</accession>
<keyword evidence="1" id="KW-0808">Transferase</keyword>
<evidence type="ECO:0000313" key="10">
    <source>
        <dbReference type="EMBL" id="KAJ8389467.1"/>
    </source>
</evidence>
<name>A0AAD7RSK9_9TELE</name>
<comment type="caution">
    <text evidence="10">The sequence shown here is derived from an EMBL/GenBank/DDBJ whole genome shotgun (WGS) entry which is preliminary data.</text>
</comment>
<dbReference type="PANTHER" id="PTHR41694">
    <property type="entry name" value="ENDOGENOUS RETROVIRUS GROUP K MEMBER POL PROTEIN"/>
    <property type="match status" value="1"/>
</dbReference>
<keyword evidence="11" id="KW-1185">Reference proteome</keyword>
<evidence type="ECO:0000256" key="4">
    <source>
        <dbReference type="ARBA" id="ARBA00022759"/>
    </source>
</evidence>
<dbReference type="GO" id="GO:0003676">
    <property type="term" value="F:nucleic acid binding"/>
    <property type="evidence" value="ECO:0007669"/>
    <property type="project" value="InterPro"/>
</dbReference>
<gene>
    <name evidence="10" type="ORF">AAFF_G00120050</name>
</gene>
<keyword evidence="6" id="KW-0695">RNA-directed DNA polymerase</keyword>
<evidence type="ECO:0000256" key="2">
    <source>
        <dbReference type="ARBA" id="ARBA00022695"/>
    </source>
</evidence>
<dbReference type="InterPro" id="IPR012337">
    <property type="entry name" value="RNaseH-like_sf"/>
</dbReference>
<sequence length="572" mass="64080">MRKIAKLQSDDMQRLRLQINGFAYEKQSWLRQTDAFNKQISDLQEQLRHSLKYMSQLEECCGSSGFPVAAIRETFSCLTTSGRQSESDDEVLCATANRTPSAVLAPAGRGGARVKRGHRYIEDEDPSDSDSDSSPVPPPRIRERSLNRTRSSKSARIAVLKTMTSANGDETTVSRPLTCDECASHKNIVGELPRKGPFEPYWNRLMLQTAAFKLERRDVWQIVLITLPSKLMHRATAPLLSGTIVDPVGGETDVEVYERLKQTLLELRGPPRTEWDKIMQTKQARDEPFEKYAERLWITFKEYSGVTDDDRDADLFLQVLKNNAGDHVQQALNHGASPPTNTRKDQWNTIILPHLLGDVEGHAHTCEPRPEAPSTVLDCELSGQTRVYIDGSRFWDNGHFDTGCAVWSPQPVNADATTQLLLKLPSTMSAQEAELVALLEAIKASPEPLCVYTDSRYAFGVIHDFMAQWQLRKFLTAAVIDKFSKWVEAIPTRNNTAHTVARVLANQIIPLWGAPHQIESDQGTHFTATGISPYELMTGRIMKLPIDPEVTPADMGPLIHATQQTVLTQLQE</sequence>
<evidence type="ECO:0000313" key="11">
    <source>
        <dbReference type="Proteomes" id="UP001221898"/>
    </source>
</evidence>
<dbReference type="PROSITE" id="PS50879">
    <property type="entry name" value="RNASE_H_1"/>
    <property type="match status" value="1"/>
</dbReference>
<dbReference type="InterPro" id="IPR001584">
    <property type="entry name" value="Integrase_cat-core"/>
</dbReference>
<keyword evidence="2" id="KW-0548">Nucleotidyltransferase</keyword>
<dbReference type="GO" id="GO:0004523">
    <property type="term" value="F:RNA-DNA hybrid ribonuclease activity"/>
    <property type="evidence" value="ECO:0007669"/>
    <property type="project" value="InterPro"/>
</dbReference>
<feature type="domain" description="RNase H type-1" evidence="8">
    <location>
        <begin position="381"/>
        <end position="510"/>
    </location>
</feature>
<dbReference type="Gene3D" id="3.30.420.10">
    <property type="entry name" value="Ribonuclease H-like superfamily/Ribonuclease H"/>
    <property type="match status" value="1"/>
</dbReference>
<feature type="domain" description="Integrase catalytic" evidence="9">
    <location>
        <begin position="444"/>
        <end position="572"/>
    </location>
</feature>
<evidence type="ECO:0000256" key="1">
    <source>
        <dbReference type="ARBA" id="ARBA00022679"/>
    </source>
</evidence>
<keyword evidence="3" id="KW-0540">Nuclease</keyword>
<feature type="region of interest" description="Disordered" evidence="7">
    <location>
        <begin position="102"/>
        <end position="153"/>
    </location>
</feature>
<keyword evidence="4" id="KW-0255">Endonuclease</keyword>
<evidence type="ECO:0000256" key="6">
    <source>
        <dbReference type="ARBA" id="ARBA00022918"/>
    </source>
</evidence>
<dbReference type="InterPro" id="IPR036397">
    <property type="entry name" value="RNaseH_sf"/>
</dbReference>
<reference evidence="10" key="1">
    <citation type="journal article" date="2023" name="Science">
        <title>Genome structures resolve the early diversification of teleost fishes.</title>
        <authorList>
            <person name="Parey E."/>
            <person name="Louis A."/>
            <person name="Montfort J."/>
            <person name="Bouchez O."/>
            <person name="Roques C."/>
            <person name="Iampietro C."/>
            <person name="Lluch J."/>
            <person name="Castinel A."/>
            <person name="Donnadieu C."/>
            <person name="Desvignes T."/>
            <person name="Floi Bucao C."/>
            <person name="Jouanno E."/>
            <person name="Wen M."/>
            <person name="Mejri S."/>
            <person name="Dirks R."/>
            <person name="Jansen H."/>
            <person name="Henkel C."/>
            <person name="Chen W.J."/>
            <person name="Zahm M."/>
            <person name="Cabau C."/>
            <person name="Klopp C."/>
            <person name="Thompson A.W."/>
            <person name="Robinson-Rechavi M."/>
            <person name="Braasch I."/>
            <person name="Lecointre G."/>
            <person name="Bobe J."/>
            <person name="Postlethwait J.H."/>
            <person name="Berthelot C."/>
            <person name="Roest Crollius H."/>
            <person name="Guiguen Y."/>
        </authorList>
    </citation>
    <scope>NUCLEOTIDE SEQUENCE</scope>
    <source>
        <strain evidence="10">NC1722</strain>
    </source>
</reference>
<dbReference type="PANTHER" id="PTHR41694:SF5">
    <property type="entry name" value="RIBONUCLEASE H"/>
    <property type="match status" value="1"/>
</dbReference>
<dbReference type="Proteomes" id="UP001221898">
    <property type="component" value="Unassembled WGS sequence"/>
</dbReference>
<dbReference type="GO" id="GO:0015074">
    <property type="term" value="P:DNA integration"/>
    <property type="evidence" value="ECO:0007669"/>
    <property type="project" value="InterPro"/>
</dbReference>
<keyword evidence="5" id="KW-0378">Hydrolase</keyword>
<evidence type="ECO:0000259" key="8">
    <source>
        <dbReference type="PROSITE" id="PS50879"/>
    </source>
</evidence>
<dbReference type="AlphaFoldDB" id="A0AAD7RSK9"/>
<evidence type="ECO:0000256" key="3">
    <source>
        <dbReference type="ARBA" id="ARBA00022722"/>
    </source>
</evidence>
<dbReference type="Pfam" id="PF00075">
    <property type="entry name" value="RNase_H"/>
    <property type="match status" value="1"/>
</dbReference>
<dbReference type="SUPFAM" id="SSF53098">
    <property type="entry name" value="Ribonuclease H-like"/>
    <property type="match status" value="2"/>
</dbReference>
<evidence type="ECO:0000256" key="7">
    <source>
        <dbReference type="SAM" id="MobiDB-lite"/>
    </source>
</evidence>
<proteinExistence type="predicted"/>
<feature type="compositionally biased region" description="Acidic residues" evidence="7">
    <location>
        <begin position="122"/>
        <end position="131"/>
    </location>
</feature>
<dbReference type="GO" id="GO:0003964">
    <property type="term" value="F:RNA-directed DNA polymerase activity"/>
    <property type="evidence" value="ECO:0007669"/>
    <property type="project" value="UniProtKB-KW"/>
</dbReference>
<dbReference type="PROSITE" id="PS50994">
    <property type="entry name" value="INTEGRASE"/>
    <property type="match status" value="1"/>
</dbReference>
<protein>
    <submittedName>
        <fullName evidence="10">Uncharacterized protein</fullName>
    </submittedName>
</protein>
<organism evidence="10 11">
    <name type="scientific">Aldrovandia affinis</name>
    <dbReference type="NCBI Taxonomy" id="143900"/>
    <lineage>
        <taxon>Eukaryota</taxon>
        <taxon>Metazoa</taxon>
        <taxon>Chordata</taxon>
        <taxon>Craniata</taxon>
        <taxon>Vertebrata</taxon>
        <taxon>Euteleostomi</taxon>
        <taxon>Actinopterygii</taxon>
        <taxon>Neopterygii</taxon>
        <taxon>Teleostei</taxon>
        <taxon>Notacanthiformes</taxon>
        <taxon>Halosauridae</taxon>
        <taxon>Aldrovandia</taxon>
    </lineage>
</organism>
<evidence type="ECO:0000259" key="9">
    <source>
        <dbReference type="PROSITE" id="PS50994"/>
    </source>
</evidence>
<dbReference type="InterPro" id="IPR002156">
    <property type="entry name" value="RNaseH_domain"/>
</dbReference>
<dbReference type="EMBL" id="JAINUG010000182">
    <property type="protein sequence ID" value="KAJ8389467.1"/>
    <property type="molecule type" value="Genomic_DNA"/>
</dbReference>